<gene>
    <name evidence="2" type="ORF">Cgig2_023231</name>
</gene>
<organism evidence="2 3">
    <name type="scientific">Carnegiea gigantea</name>
    <dbReference type="NCBI Taxonomy" id="171969"/>
    <lineage>
        <taxon>Eukaryota</taxon>
        <taxon>Viridiplantae</taxon>
        <taxon>Streptophyta</taxon>
        <taxon>Embryophyta</taxon>
        <taxon>Tracheophyta</taxon>
        <taxon>Spermatophyta</taxon>
        <taxon>Magnoliopsida</taxon>
        <taxon>eudicotyledons</taxon>
        <taxon>Gunneridae</taxon>
        <taxon>Pentapetalae</taxon>
        <taxon>Caryophyllales</taxon>
        <taxon>Cactineae</taxon>
        <taxon>Cactaceae</taxon>
        <taxon>Cactoideae</taxon>
        <taxon>Echinocereeae</taxon>
        <taxon>Carnegiea</taxon>
    </lineage>
</organism>
<comment type="caution">
    <text evidence="2">The sequence shown here is derived from an EMBL/GenBank/DDBJ whole genome shotgun (WGS) entry which is preliminary data.</text>
</comment>
<dbReference type="InterPro" id="IPR017451">
    <property type="entry name" value="F-box-assoc_interact_dom"/>
</dbReference>
<dbReference type="Pfam" id="PF00646">
    <property type="entry name" value="F-box"/>
    <property type="match status" value="1"/>
</dbReference>
<protein>
    <recommendedName>
        <fullName evidence="1">F-box domain-containing protein</fullName>
    </recommendedName>
</protein>
<dbReference type="Pfam" id="PF07734">
    <property type="entry name" value="FBA_1"/>
    <property type="match status" value="1"/>
</dbReference>
<reference evidence="2" key="1">
    <citation type="submission" date="2022-04" db="EMBL/GenBank/DDBJ databases">
        <title>Carnegiea gigantea Genome sequencing and assembly v2.</title>
        <authorList>
            <person name="Copetti D."/>
            <person name="Sanderson M.J."/>
            <person name="Burquez A."/>
            <person name="Wojciechowski M.F."/>
        </authorList>
    </citation>
    <scope>NUCLEOTIDE SEQUENCE</scope>
    <source>
        <strain evidence="2">SGP5-SGP5p</strain>
        <tissue evidence="2">Aerial part</tissue>
    </source>
</reference>
<dbReference type="InterPro" id="IPR006527">
    <property type="entry name" value="F-box-assoc_dom_typ1"/>
</dbReference>
<name>A0A9Q1GNM1_9CARY</name>
<sequence length="390" mass="45031">MEAQGVFPEDVLEEILSRLTVRQLLQLRSISKVWRSIIDKCSFIQKHSQIRYEMHKEEGDIPLFCDHYSAYAEEEDPAHFCLVSKNLENGISYLTADLNRDCSEYFTGKPELFNYLFCGGVVNGVVLFRWAAEYFGLWNPAIREFKFIPHPRPNRPEKVEEYTNILGLGFDPNCSNFKIIRSIDRVSGQDNGCTRTRIYEIYSLKANSWKLLESPRHHLDLSMNVGVTDGYFNGAYYWAADVYDGETASDPCRFGILSFNFGTEVFKLVDAPPPAWNGRPESEWCLDKYKDFLAVIFTCRNFEDKTCHFDIWVVNKFDDVDPTVPLSWEFLFTIGPPIPGCFSLYFRGFAWDGDMLILVPKMAREGERTLAGEYECSYYNPTTLQDIAIL</sequence>
<evidence type="ECO:0000259" key="1">
    <source>
        <dbReference type="PROSITE" id="PS50181"/>
    </source>
</evidence>
<dbReference type="AlphaFoldDB" id="A0A9Q1GNM1"/>
<feature type="domain" description="F-box" evidence="1">
    <location>
        <begin position="1"/>
        <end position="47"/>
    </location>
</feature>
<dbReference type="PANTHER" id="PTHR31672:SF10">
    <property type="entry name" value="F-BOX DOMAIN-CONTAINING PROTEIN"/>
    <property type="match status" value="1"/>
</dbReference>
<dbReference type="PROSITE" id="PS50181">
    <property type="entry name" value="FBOX"/>
    <property type="match status" value="1"/>
</dbReference>
<accession>A0A9Q1GNM1</accession>
<dbReference type="SMART" id="SM00256">
    <property type="entry name" value="FBOX"/>
    <property type="match status" value="1"/>
</dbReference>
<dbReference type="Gene3D" id="1.20.1280.50">
    <property type="match status" value="1"/>
</dbReference>
<dbReference type="EMBL" id="JAKOGI010001795">
    <property type="protein sequence ID" value="KAJ8424046.1"/>
    <property type="molecule type" value="Genomic_DNA"/>
</dbReference>
<proteinExistence type="predicted"/>
<evidence type="ECO:0000313" key="2">
    <source>
        <dbReference type="EMBL" id="KAJ8424046.1"/>
    </source>
</evidence>
<dbReference type="Proteomes" id="UP001153076">
    <property type="component" value="Unassembled WGS sequence"/>
</dbReference>
<keyword evidence="3" id="KW-1185">Reference proteome</keyword>
<dbReference type="PANTHER" id="PTHR31672">
    <property type="entry name" value="BNACNNG10540D PROTEIN"/>
    <property type="match status" value="1"/>
</dbReference>
<dbReference type="InterPro" id="IPR050796">
    <property type="entry name" value="SCF_F-box_component"/>
</dbReference>
<dbReference type="InterPro" id="IPR001810">
    <property type="entry name" value="F-box_dom"/>
</dbReference>
<dbReference type="InterPro" id="IPR036047">
    <property type="entry name" value="F-box-like_dom_sf"/>
</dbReference>
<dbReference type="SUPFAM" id="SSF81383">
    <property type="entry name" value="F-box domain"/>
    <property type="match status" value="1"/>
</dbReference>
<dbReference type="NCBIfam" id="TIGR01640">
    <property type="entry name" value="F_box_assoc_1"/>
    <property type="match status" value="1"/>
</dbReference>
<evidence type="ECO:0000313" key="3">
    <source>
        <dbReference type="Proteomes" id="UP001153076"/>
    </source>
</evidence>
<dbReference type="OrthoDB" id="1555129at2759"/>